<accession>A0A318UK64</accession>
<dbReference type="AlphaFoldDB" id="A0A318UK64"/>
<evidence type="ECO:0000313" key="3">
    <source>
        <dbReference type="EMBL" id="PYF68428.1"/>
    </source>
</evidence>
<comment type="caution">
    <text evidence="3">The sequence shown here is derived from an EMBL/GenBank/DDBJ whole genome shotgun (WGS) entry which is preliminary data.</text>
</comment>
<feature type="transmembrane region" description="Helical" evidence="1">
    <location>
        <begin position="37"/>
        <end position="57"/>
    </location>
</feature>
<dbReference type="InterPro" id="IPR055087">
    <property type="entry name" value="GldL-like_N"/>
</dbReference>
<dbReference type="Pfam" id="PF22827">
    <property type="entry name" value="GldL_N"/>
    <property type="match status" value="1"/>
</dbReference>
<protein>
    <recommendedName>
        <fullName evidence="2">Gliding motility protein GldL-like N-terminal domain-containing protein</fullName>
    </recommendedName>
</protein>
<feature type="domain" description="Gliding motility protein GldL-like N-terminal" evidence="2">
    <location>
        <begin position="13"/>
        <end position="62"/>
    </location>
</feature>
<evidence type="ECO:0000259" key="2">
    <source>
        <dbReference type="Pfam" id="PF22827"/>
    </source>
</evidence>
<keyword evidence="1" id="KW-1133">Transmembrane helix</keyword>
<keyword evidence="1" id="KW-0812">Transmembrane</keyword>
<evidence type="ECO:0000256" key="1">
    <source>
        <dbReference type="SAM" id="Phobius"/>
    </source>
</evidence>
<sequence length="174" mass="19178">MSKNNIKFPVQKFVSFSAAIIIAGLAAKISHFPGSDYVMLTGFVAEIIMFIILGITYKEPKTQISGSPVNERFISDLQITMAELNKTLEILANNTELNSKINTALVNEIGIKGIAEALSKPNELSSLNVQELQVMIDRTGNNMNVLNKGFITLHNVVEDLSTRYSKQINAFKSN</sequence>
<feature type="transmembrane region" description="Helical" evidence="1">
    <location>
        <begin position="12"/>
        <end position="31"/>
    </location>
</feature>
<gene>
    <name evidence="3" type="ORF">B0O44_11212</name>
</gene>
<evidence type="ECO:0000313" key="4">
    <source>
        <dbReference type="Proteomes" id="UP000248198"/>
    </source>
</evidence>
<reference evidence="3 4" key="1">
    <citation type="submission" date="2018-06" db="EMBL/GenBank/DDBJ databases">
        <title>Genomic Encyclopedia of Archaeal and Bacterial Type Strains, Phase II (KMG-II): from individual species to whole genera.</title>
        <authorList>
            <person name="Goeker M."/>
        </authorList>
    </citation>
    <scope>NUCLEOTIDE SEQUENCE [LARGE SCALE GENOMIC DNA]</scope>
    <source>
        <strain evidence="3 4">DSM 27372</strain>
    </source>
</reference>
<keyword evidence="1" id="KW-0472">Membrane</keyword>
<proteinExistence type="predicted"/>
<dbReference type="Proteomes" id="UP000248198">
    <property type="component" value="Unassembled WGS sequence"/>
</dbReference>
<dbReference type="EMBL" id="QKLU01000012">
    <property type="protein sequence ID" value="PYF68428.1"/>
    <property type="molecule type" value="Genomic_DNA"/>
</dbReference>
<dbReference type="RefSeq" id="WP_110834686.1">
    <property type="nucleotide sequence ID" value="NZ_QKLU01000012.1"/>
</dbReference>
<keyword evidence="4" id="KW-1185">Reference proteome</keyword>
<organism evidence="3 4">
    <name type="scientific">Pedobacter nutrimenti</name>
    <dbReference type="NCBI Taxonomy" id="1241337"/>
    <lineage>
        <taxon>Bacteria</taxon>
        <taxon>Pseudomonadati</taxon>
        <taxon>Bacteroidota</taxon>
        <taxon>Sphingobacteriia</taxon>
        <taxon>Sphingobacteriales</taxon>
        <taxon>Sphingobacteriaceae</taxon>
        <taxon>Pedobacter</taxon>
    </lineage>
</organism>
<name>A0A318UK64_9SPHI</name>